<evidence type="ECO:0000313" key="2">
    <source>
        <dbReference type="Proteomes" id="UP000219799"/>
    </source>
</evidence>
<accession>A0A1C3KZ81</accession>
<dbReference type="VEuPathDB" id="PlasmoDB:PmUG01_11029200"/>
<dbReference type="EMBL" id="LT594499">
    <property type="protein sequence ID" value="SBT79581.1"/>
    <property type="molecule type" value="Genomic_DNA"/>
</dbReference>
<organism evidence="1 2">
    <name type="scientific">Plasmodium malariae</name>
    <dbReference type="NCBI Taxonomy" id="5858"/>
    <lineage>
        <taxon>Eukaryota</taxon>
        <taxon>Sar</taxon>
        <taxon>Alveolata</taxon>
        <taxon>Apicomplexa</taxon>
        <taxon>Aconoidasida</taxon>
        <taxon>Haemosporida</taxon>
        <taxon>Plasmodiidae</taxon>
        <taxon>Plasmodium</taxon>
        <taxon>Plasmodium (Plasmodium)</taxon>
    </lineage>
</organism>
<reference evidence="1 2" key="1">
    <citation type="submission" date="2016-06" db="EMBL/GenBank/DDBJ databases">
        <authorList>
            <consortium name="Pathogen Informatics"/>
        </authorList>
    </citation>
    <scope>NUCLEOTIDE SEQUENCE [LARGE SCALE GENOMIC DNA]</scope>
    <source>
        <strain evidence="1">PmlGA01</strain>
    </source>
</reference>
<dbReference type="AlphaFoldDB" id="A0A1C3KZ81"/>
<sequence length="353" mass="41103">MYCGKKNNCSNIEDLRKLSNTDCDDPVNFDKNNNKHLYELFKKYFMCIRKEMKGELKASLSNTFDEKELNIIEQYILNHLSFNNLGSVTSSSDKTERVQQVSSVDIVKASEEIMKNDTLCNKLMNMEAENYFDVKSSFPHIQKGNTMFVNEKQKSRLTNLKKSNMCIIDVCMNHHNRNTKKNIVQNYQNINDTKTKAKMKPYFKTSTNNDASSCNIVLPCSPISTFLNKDKKEAIMKMYEGNRSDRNCSDRNNNYYYRKCTYAEKATNPPYPHRQIRNVRCMSNSTMDNKTYCVKKLLNCNDKGINVVIRKAEKTHKMQFDDNELTEIKMSLNERAKNIFANPALPITQNNRN</sequence>
<protein>
    <submittedName>
        <fullName evidence="1">Uncharacterized protein</fullName>
    </submittedName>
</protein>
<gene>
    <name evidence="1" type="primary">PmlGA01_110017500</name>
    <name evidence="1" type="ORF">PMLGA01_110017500</name>
</gene>
<proteinExistence type="predicted"/>
<evidence type="ECO:0000313" key="1">
    <source>
        <dbReference type="EMBL" id="SBT79581.1"/>
    </source>
</evidence>
<dbReference type="Proteomes" id="UP000219799">
    <property type="component" value="Chromosome 11"/>
</dbReference>
<name>A0A1C3KZ81_PLAMA</name>